<dbReference type="Gene3D" id="4.10.60.10">
    <property type="entry name" value="Zinc finger, CCHC-type"/>
    <property type="match status" value="1"/>
</dbReference>
<keyword evidence="4 9" id="KW-0863">Zinc-finger</keyword>
<comment type="caution">
    <text evidence="15">The sequence shown here is derived from an EMBL/GenBank/DDBJ whole genome shotgun (WGS) entry which is preliminary data.</text>
</comment>
<keyword evidence="16" id="KW-1185">Reference proteome</keyword>
<protein>
    <submittedName>
        <fullName evidence="15">Uncharacterized protein</fullName>
    </submittedName>
</protein>
<gene>
    <name evidence="15" type="ORF">RFI_11880</name>
</gene>
<keyword evidence="5" id="KW-0862">Zinc</keyword>
<dbReference type="GO" id="GO:0006355">
    <property type="term" value="P:regulation of DNA-templated transcription"/>
    <property type="evidence" value="ECO:0007669"/>
    <property type="project" value="InterPro"/>
</dbReference>
<feature type="domain" description="CCHC-type" evidence="13">
    <location>
        <begin position="76"/>
        <end position="92"/>
    </location>
</feature>
<dbReference type="Proteomes" id="UP000023152">
    <property type="component" value="Unassembled WGS sequence"/>
</dbReference>
<feature type="transmembrane region" description="Helical" evidence="11">
    <location>
        <begin position="48"/>
        <end position="69"/>
    </location>
</feature>
<keyword evidence="7" id="KW-0539">Nucleus</keyword>
<dbReference type="SUPFAM" id="SSF54928">
    <property type="entry name" value="RNA-binding domain, RBD"/>
    <property type="match status" value="1"/>
</dbReference>
<dbReference type="Pfam" id="PF00098">
    <property type="entry name" value="zf-CCHC"/>
    <property type="match status" value="1"/>
</dbReference>
<name>X6NFZ9_RETFI</name>
<reference evidence="15 16" key="1">
    <citation type="journal article" date="2013" name="Curr. Biol.">
        <title>The Genome of the Foraminiferan Reticulomyxa filosa.</title>
        <authorList>
            <person name="Glockner G."/>
            <person name="Hulsmann N."/>
            <person name="Schleicher M."/>
            <person name="Noegel A.A."/>
            <person name="Eichinger L."/>
            <person name="Gallinger C."/>
            <person name="Pawlowski J."/>
            <person name="Sierra R."/>
            <person name="Euteneuer U."/>
            <person name="Pillet L."/>
            <person name="Moustafa A."/>
            <person name="Platzer M."/>
            <person name="Groth M."/>
            <person name="Szafranski K."/>
            <person name="Schliwa M."/>
        </authorList>
    </citation>
    <scope>NUCLEOTIDE SEQUENCE [LARGE SCALE GENOMIC DNA]</scope>
</reference>
<accession>X6NFZ9</accession>
<dbReference type="GO" id="GO:0003723">
    <property type="term" value="F:RNA binding"/>
    <property type="evidence" value="ECO:0007669"/>
    <property type="project" value="UniProtKB-UniRule"/>
</dbReference>
<comment type="subcellular location">
    <subcellularLocation>
        <location evidence="1">Nucleus</location>
    </subcellularLocation>
</comment>
<evidence type="ECO:0000256" key="11">
    <source>
        <dbReference type="SAM" id="Phobius"/>
    </source>
</evidence>
<dbReference type="OrthoDB" id="76445at2759"/>
<evidence type="ECO:0000256" key="9">
    <source>
        <dbReference type="PROSITE-ProRule" id="PRU00322"/>
    </source>
</evidence>
<evidence type="ECO:0000256" key="2">
    <source>
        <dbReference type="ARBA" id="ARBA00008448"/>
    </source>
</evidence>
<comment type="similarity">
    <text evidence="2">Belongs to the RRM TET family.</text>
</comment>
<dbReference type="AlphaFoldDB" id="X6NFZ9"/>
<keyword evidence="11" id="KW-0472">Membrane</keyword>
<dbReference type="InterPro" id="IPR034870">
    <property type="entry name" value="TET_fam"/>
</dbReference>
<evidence type="ECO:0000256" key="3">
    <source>
        <dbReference type="ARBA" id="ARBA00022723"/>
    </source>
</evidence>
<dbReference type="Pfam" id="PF00076">
    <property type="entry name" value="RRM_1"/>
    <property type="match status" value="1"/>
</dbReference>
<feature type="compositionally biased region" description="Basic residues" evidence="10">
    <location>
        <begin position="179"/>
        <end position="191"/>
    </location>
</feature>
<keyword evidence="3" id="KW-0479">Metal-binding</keyword>
<feature type="domain" description="RRM" evidence="12">
    <location>
        <begin position="226"/>
        <end position="313"/>
    </location>
</feature>
<keyword evidence="6 8" id="KW-0694">RNA-binding</keyword>
<evidence type="ECO:0000313" key="16">
    <source>
        <dbReference type="Proteomes" id="UP000023152"/>
    </source>
</evidence>
<evidence type="ECO:0000256" key="8">
    <source>
        <dbReference type="PROSITE-ProRule" id="PRU00176"/>
    </source>
</evidence>
<feature type="compositionally biased region" description="Basic and acidic residues" evidence="10">
    <location>
        <begin position="192"/>
        <end position="208"/>
    </location>
</feature>
<evidence type="ECO:0000313" key="15">
    <source>
        <dbReference type="EMBL" id="ETO25255.1"/>
    </source>
</evidence>
<dbReference type="PROSITE" id="PS50199">
    <property type="entry name" value="ZF_RANBP2_2"/>
    <property type="match status" value="1"/>
</dbReference>
<evidence type="ECO:0000259" key="14">
    <source>
        <dbReference type="PROSITE" id="PS50199"/>
    </source>
</evidence>
<evidence type="ECO:0000256" key="10">
    <source>
        <dbReference type="SAM" id="MobiDB-lite"/>
    </source>
</evidence>
<dbReference type="Gene3D" id="3.30.70.330">
    <property type="match status" value="1"/>
</dbReference>
<keyword evidence="11" id="KW-0812">Transmembrane</keyword>
<feature type="region of interest" description="Disordered" evidence="10">
    <location>
        <begin position="179"/>
        <end position="223"/>
    </location>
</feature>
<evidence type="ECO:0000256" key="1">
    <source>
        <dbReference type="ARBA" id="ARBA00004123"/>
    </source>
</evidence>
<dbReference type="SUPFAM" id="SSF57756">
    <property type="entry name" value="Retrovirus zinc finger-like domains"/>
    <property type="match status" value="1"/>
</dbReference>
<dbReference type="EMBL" id="ASPP01008665">
    <property type="protein sequence ID" value="ETO25255.1"/>
    <property type="molecule type" value="Genomic_DNA"/>
</dbReference>
<dbReference type="InterPro" id="IPR036443">
    <property type="entry name" value="Znf_RanBP2_sf"/>
</dbReference>
<evidence type="ECO:0000256" key="7">
    <source>
        <dbReference type="ARBA" id="ARBA00023242"/>
    </source>
</evidence>
<dbReference type="PROSITE" id="PS50158">
    <property type="entry name" value="ZF_CCHC"/>
    <property type="match status" value="1"/>
</dbReference>
<evidence type="ECO:0000259" key="13">
    <source>
        <dbReference type="PROSITE" id="PS50158"/>
    </source>
</evidence>
<dbReference type="InterPro" id="IPR000504">
    <property type="entry name" value="RRM_dom"/>
</dbReference>
<dbReference type="SMART" id="SM00360">
    <property type="entry name" value="RRM"/>
    <property type="match status" value="1"/>
</dbReference>
<dbReference type="SMART" id="SM00343">
    <property type="entry name" value="ZnF_C2HC"/>
    <property type="match status" value="1"/>
</dbReference>
<dbReference type="GO" id="GO:0005634">
    <property type="term" value="C:nucleus"/>
    <property type="evidence" value="ECO:0007669"/>
    <property type="project" value="UniProtKB-SubCell"/>
</dbReference>
<dbReference type="InterPro" id="IPR036875">
    <property type="entry name" value="Znf_CCHC_sf"/>
</dbReference>
<dbReference type="InterPro" id="IPR001876">
    <property type="entry name" value="Znf_RanBP2"/>
</dbReference>
<dbReference type="InterPro" id="IPR001878">
    <property type="entry name" value="Znf_CCHC"/>
</dbReference>
<dbReference type="PROSITE" id="PS50102">
    <property type="entry name" value="RRM"/>
    <property type="match status" value="1"/>
</dbReference>
<feature type="domain" description="RanBP2-type" evidence="14">
    <location>
        <begin position="103"/>
        <end position="132"/>
    </location>
</feature>
<keyword evidence="11" id="KW-1133">Transmembrane helix</keyword>
<dbReference type="InterPro" id="IPR035979">
    <property type="entry name" value="RBD_domain_sf"/>
</dbReference>
<dbReference type="Gene3D" id="4.10.1060.10">
    <property type="entry name" value="Zinc finger, RanBP2-type"/>
    <property type="match status" value="1"/>
</dbReference>
<evidence type="ECO:0000256" key="4">
    <source>
        <dbReference type="ARBA" id="ARBA00022771"/>
    </source>
</evidence>
<sequence length="327" mass="37402">MTTTSGSSRLKEQSFGGGGFKGGGKLFFNSDIFTYQSYKAYPPPSSPLLFFFLKKNVVSIVCVYFAIYLEQLQSKKCYECGEFGHVVKECPNKLKKRMNGRFKESDWCCPMCANINWDWRQHCNKCSTPKPSGATEKRTGRGGGYNEIDVLYFILFYFFIKKKKKKLFFKFSRKFAHTKKKKKKRKKRRKHELSEKEKDSEGGKREDSGMDEGSTPIYVGESDGNPTILVRNLNKDRISVSELVAFFGQIGKVAQNKKTKDHEVQILTDAETQRPTGEALVTYDDAHAAASAIRWFDQAEFLGQMIRVNQTTNTKYTNANLLHVKPK</sequence>
<dbReference type="PANTHER" id="PTHR23238">
    <property type="entry name" value="RNA BINDING PROTEIN"/>
    <property type="match status" value="1"/>
</dbReference>
<dbReference type="PROSITE" id="PS01358">
    <property type="entry name" value="ZF_RANBP2_1"/>
    <property type="match status" value="1"/>
</dbReference>
<evidence type="ECO:0000259" key="12">
    <source>
        <dbReference type="PROSITE" id="PS50102"/>
    </source>
</evidence>
<dbReference type="InterPro" id="IPR012677">
    <property type="entry name" value="Nucleotide-bd_a/b_plait_sf"/>
</dbReference>
<dbReference type="GO" id="GO:0008270">
    <property type="term" value="F:zinc ion binding"/>
    <property type="evidence" value="ECO:0007669"/>
    <property type="project" value="UniProtKB-KW"/>
</dbReference>
<evidence type="ECO:0000256" key="5">
    <source>
        <dbReference type="ARBA" id="ARBA00022833"/>
    </source>
</evidence>
<evidence type="ECO:0000256" key="6">
    <source>
        <dbReference type="ARBA" id="ARBA00022884"/>
    </source>
</evidence>
<dbReference type="SUPFAM" id="SSF90209">
    <property type="entry name" value="Ran binding protein zinc finger-like"/>
    <property type="match status" value="1"/>
</dbReference>
<organism evidence="15 16">
    <name type="scientific">Reticulomyxa filosa</name>
    <dbReference type="NCBI Taxonomy" id="46433"/>
    <lineage>
        <taxon>Eukaryota</taxon>
        <taxon>Sar</taxon>
        <taxon>Rhizaria</taxon>
        <taxon>Retaria</taxon>
        <taxon>Foraminifera</taxon>
        <taxon>Monothalamids</taxon>
        <taxon>Reticulomyxidae</taxon>
        <taxon>Reticulomyxa</taxon>
    </lineage>
</organism>
<proteinExistence type="inferred from homology"/>